<evidence type="ECO:0000313" key="1">
    <source>
        <dbReference type="EMBL" id="NMG19001.1"/>
    </source>
</evidence>
<dbReference type="EMBL" id="QMEB01000028">
    <property type="protein sequence ID" value="NMG19001.1"/>
    <property type="molecule type" value="Genomic_DNA"/>
</dbReference>
<name>A0ABX1P4Y7_9CYAN</name>
<evidence type="ECO:0000313" key="2">
    <source>
        <dbReference type="Proteomes" id="UP000718564"/>
    </source>
</evidence>
<accession>A0ABX1P4Y7</accession>
<dbReference type="Proteomes" id="UP000718564">
    <property type="component" value="Unassembled WGS sequence"/>
</dbReference>
<evidence type="ECO:0008006" key="3">
    <source>
        <dbReference type="Google" id="ProtNLM"/>
    </source>
</evidence>
<organism evidence="1 2">
    <name type="scientific">Brasilonema bromeliae SPC951</name>
    <dbReference type="NCBI Taxonomy" id="385972"/>
    <lineage>
        <taxon>Bacteria</taxon>
        <taxon>Bacillati</taxon>
        <taxon>Cyanobacteriota</taxon>
        <taxon>Cyanophyceae</taxon>
        <taxon>Nostocales</taxon>
        <taxon>Scytonemataceae</taxon>
        <taxon>Brasilonema</taxon>
        <taxon>Bromeliae group (in: Brasilonema)</taxon>
    </lineage>
</organism>
<proteinExistence type="predicted"/>
<protein>
    <recommendedName>
        <fullName evidence="3">Secreted protein</fullName>
    </recommendedName>
</protein>
<sequence>MQILHSCSHYFESPLREMIKRILATIALIIAVTFFAPPAFASINSSNPDSTVITGKDDIVNASLPLFIYQTAKSSDNTWGRVVRLSGFGNFFDIGIDEQGNFFINSPEDTKTSHALKISPTGVVTIPGK</sequence>
<keyword evidence="2" id="KW-1185">Reference proteome</keyword>
<gene>
    <name evidence="1" type="ORF">DP116_05890</name>
</gene>
<comment type="caution">
    <text evidence="1">The sequence shown here is derived from an EMBL/GenBank/DDBJ whole genome shotgun (WGS) entry which is preliminary data.</text>
</comment>
<reference evidence="1 2" key="1">
    <citation type="submission" date="2018-06" db="EMBL/GenBank/DDBJ databases">
        <title>Comparative genomics of Brasilonema spp. strains.</title>
        <authorList>
            <person name="Alvarenga D.O."/>
            <person name="Fiore M.F."/>
            <person name="Varani A.M."/>
        </authorList>
    </citation>
    <scope>NUCLEOTIDE SEQUENCE [LARGE SCALE GENOMIC DNA]</scope>
    <source>
        <strain evidence="1 2">SPC951</strain>
    </source>
</reference>